<dbReference type="PANTHER" id="PTHR11351">
    <property type="entry name" value="ACYL-COA DESATURASE"/>
    <property type="match status" value="1"/>
</dbReference>
<keyword evidence="6" id="KW-0276">Fatty acid metabolism</keyword>
<dbReference type="Proteomes" id="UP001417504">
    <property type="component" value="Unassembled WGS sequence"/>
</dbReference>
<keyword evidence="17" id="KW-1185">Reference proteome</keyword>
<evidence type="ECO:0000256" key="13">
    <source>
        <dbReference type="RuleBase" id="RU000581"/>
    </source>
</evidence>
<evidence type="ECO:0000313" key="16">
    <source>
        <dbReference type="EMBL" id="KAK9116010.1"/>
    </source>
</evidence>
<evidence type="ECO:0000256" key="1">
    <source>
        <dbReference type="ARBA" id="ARBA00004141"/>
    </source>
</evidence>
<evidence type="ECO:0000256" key="8">
    <source>
        <dbReference type="ARBA" id="ARBA00023002"/>
    </source>
</evidence>
<evidence type="ECO:0000313" key="17">
    <source>
        <dbReference type="Proteomes" id="UP001417504"/>
    </source>
</evidence>
<dbReference type="CDD" id="cd03505">
    <property type="entry name" value="Delta9-FADS-like"/>
    <property type="match status" value="1"/>
</dbReference>
<dbReference type="Pfam" id="PF00487">
    <property type="entry name" value="FA_desaturase"/>
    <property type="match status" value="1"/>
</dbReference>
<feature type="transmembrane region" description="Helical" evidence="14">
    <location>
        <begin position="66"/>
        <end position="86"/>
    </location>
</feature>
<dbReference type="EMBL" id="JBBNAE010000006">
    <property type="protein sequence ID" value="KAK9116010.1"/>
    <property type="molecule type" value="Genomic_DNA"/>
</dbReference>
<evidence type="ECO:0000256" key="7">
    <source>
        <dbReference type="ARBA" id="ARBA00022989"/>
    </source>
</evidence>
<proteinExistence type="inferred from homology"/>
<sequence length="331" mass="38854">MVAVDQEKLIRGRYNDKIWFSDVVVRTRRNAYWGRKWNIRDAIHVSLVLIMHLICLFAPFHYNLNAVWVAVALYVITGLFGITLSYHRNLAHLSFKLPKPLEYLFAYCGAHALQGHPIDWVSRHRFHHKYTDTERDPHSPREGFWFSHINWIFDNDHAYRKVGKRKNVADLRKQAFYRFLQSTYLIHPIALGALLYRFGGLPFLVWGMGVRTVAYYHSTFLVNSACHVWGSRAWNTTDTSKNNWVVAMLVFGEGWHNNHHAFESSARQGLEWWQIDITWYVIKLLEYVGLARDVKLPSEAQMRARLSLNNFETTLIKKDFVTTTPVWAHGH</sequence>
<protein>
    <recommendedName>
        <fullName evidence="15">Fatty acid desaturase domain-containing protein</fullName>
    </recommendedName>
</protein>
<feature type="transmembrane region" description="Helical" evidence="14">
    <location>
        <begin position="42"/>
        <end position="60"/>
    </location>
</feature>
<keyword evidence="7 14" id="KW-1133">Transmembrane helix</keyword>
<organism evidence="16 17">
    <name type="scientific">Stephania japonica</name>
    <dbReference type="NCBI Taxonomy" id="461633"/>
    <lineage>
        <taxon>Eukaryota</taxon>
        <taxon>Viridiplantae</taxon>
        <taxon>Streptophyta</taxon>
        <taxon>Embryophyta</taxon>
        <taxon>Tracheophyta</taxon>
        <taxon>Spermatophyta</taxon>
        <taxon>Magnoliopsida</taxon>
        <taxon>Ranunculales</taxon>
        <taxon>Menispermaceae</taxon>
        <taxon>Menispermoideae</taxon>
        <taxon>Cissampelideae</taxon>
        <taxon>Stephania</taxon>
    </lineage>
</organism>
<comment type="domain">
    <text evidence="13">The histidine box domains are involved in binding the catalytic metal ions.</text>
</comment>
<evidence type="ECO:0000256" key="6">
    <source>
        <dbReference type="ARBA" id="ARBA00022832"/>
    </source>
</evidence>
<evidence type="ECO:0000256" key="10">
    <source>
        <dbReference type="ARBA" id="ARBA00023098"/>
    </source>
</evidence>
<name>A0AAP0IJ14_9MAGN</name>
<accession>A0AAP0IJ14</accession>
<dbReference type="InterPro" id="IPR005804">
    <property type="entry name" value="FA_desaturase_dom"/>
</dbReference>
<evidence type="ECO:0000256" key="12">
    <source>
        <dbReference type="ARBA" id="ARBA00023160"/>
    </source>
</evidence>
<keyword evidence="9" id="KW-0408">Iron</keyword>
<comment type="subcellular location">
    <subcellularLocation>
        <location evidence="1">Membrane</location>
        <topology evidence="1">Multi-pass membrane protein</topology>
    </subcellularLocation>
</comment>
<comment type="caution">
    <text evidence="16">The sequence shown here is derived from an EMBL/GenBank/DDBJ whole genome shotgun (WGS) entry which is preliminary data.</text>
</comment>
<evidence type="ECO:0000256" key="2">
    <source>
        <dbReference type="ARBA" id="ARBA00005189"/>
    </source>
</evidence>
<evidence type="ECO:0000256" key="5">
    <source>
        <dbReference type="ARBA" id="ARBA00022692"/>
    </source>
</evidence>
<gene>
    <name evidence="16" type="ORF">Sjap_014957</name>
</gene>
<reference evidence="16 17" key="1">
    <citation type="submission" date="2024-01" db="EMBL/GenBank/DDBJ databases">
        <title>Genome assemblies of Stephania.</title>
        <authorList>
            <person name="Yang L."/>
        </authorList>
    </citation>
    <scope>NUCLEOTIDE SEQUENCE [LARGE SCALE GENOMIC DNA]</scope>
    <source>
        <strain evidence="16">QJT</strain>
        <tissue evidence="16">Leaf</tissue>
    </source>
</reference>
<keyword evidence="10" id="KW-0443">Lipid metabolism</keyword>
<keyword evidence="4 13" id="KW-0444">Lipid biosynthesis</keyword>
<dbReference type="GO" id="GO:0042761">
    <property type="term" value="P:very long-chain fatty acid biosynthetic process"/>
    <property type="evidence" value="ECO:0007669"/>
    <property type="project" value="TreeGrafter"/>
</dbReference>
<comment type="pathway">
    <text evidence="2">Lipid metabolism.</text>
</comment>
<keyword evidence="5 13" id="KW-0812">Transmembrane</keyword>
<dbReference type="InterPro" id="IPR015876">
    <property type="entry name" value="Acyl-CoA_DS"/>
</dbReference>
<dbReference type="PANTHER" id="PTHR11351:SF31">
    <property type="entry name" value="DESATURASE 1, ISOFORM A-RELATED"/>
    <property type="match status" value="1"/>
</dbReference>
<dbReference type="GO" id="GO:0016717">
    <property type="term" value="F:oxidoreductase activity, acting on paired donors, with oxidation of a pair of donors resulting in the reduction of molecular oxygen to two molecules of water"/>
    <property type="evidence" value="ECO:0007669"/>
    <property type="project" value="InterPro"/>
</dbReference>
<dbReference type="PRINTS" id="PR00075">
    <property type="entry name" value="FACDDSATRASE"/>
</dbReference>
<evidence type="ECO:0000256" key="14">
    <source>
        <dbReference type="SAM" id="Phobius"/>
    </source>
</evidence>
<keyword evidence="8 13" id="KW-0560">Oxidoreductase</keyword>
<feature type="domain" description="Fatty acid desaturase" evidence="15">
    <location>
        <begin position="67"/>
        <end position="280"/>
    </location>
</feature>
<keyword evidence="12 13" id="KW-0275">Fatty acid biosynthesis</keyword>
<evidence type="ECO:0000256" key="3">
    <source>
        <dbReference type="ARBA" id="ARBA00009295"/>
    </source>
</evidence>
<keyword evidence="11 14" id="KW-0472">Membrane</keyword>
<dbReference type="GO" id="GO:0005789">
    <property type="term" value="C:endoplasmic reticulum membrane"/>
    <property type="evidence" value="ECO:0007669"/>
    <property type="project" value="TreeGrafter"/>
</dbReference>
<comment type="cofactor">
    <cofactor evidence="13">
        <name>Fe(2+)</name>
        <dbReference type="ChEBI" id="CHEBI:29033"/>
    </cofactor>
</comment>
<comment type="similarity">
    <text evidence="3 13">Belongs to the fatty acid desaturase type 1 family.</text>
</comment>
<evidence type="ECO:0000256" key="11">
    <source>
        <dbReference type="ARBA" id="ARBA00023136"/>
    </source>
</evidence>
<evidence type="ECO:0000259" key="15">
    <source>
        <dbReference type="Pfam" id="PF00487"/>
    </source>
</evidence>
<dbReference type="AlphaFoldDB" id="A0AAP0IJ14"/>
<evidence type="ECO:0000256" key="4">
    <source>
        <dbReference type="ARBA" id="ARBA00022516"/>
    </source>
</evidence>
<evidence type="ECO:0000256" key="9">
    <source>
        <dbReference type="ARBA" id="ARBA00023004"/>
    </source>
</evidence>